<organism evidence="1 2">
    <name type="scientific">Ensete ventricosum</name>
    <name type="common">Abyssinian banana</name>
    <name type="synonym">Musa ensete</name>
    <dbReference type="NCBI Taxonomy" id="4639"/>
    <lineage>
        <taxon>Eukaryota</taxon>
        <taxon>Viridiplantae</taxon>
        <taxon>Streptophyta</taxon>
        <taxon>Embryophyta</taxon>
        <taxon>Tracheophyta</taxon>
        <taxon>Spermatophyta</taxon>
        <taxon>Magnoliopsida</taxon>
        <taxon>Liliopsida</taxon>
        <taxon>Zingiberales</taxon>
        <taxon>Musaceae</taxon>
        <taxon>Ensete</taxon>
    </lineage>
</organism>
<protein>
    <submittedName>
        <fullName evidence="1">Uncharacterized protein</fullName>
    </submittedName>
</protein>
<gene>
    <name evidence="1" type="ORF">B296_00042052</name>
</gene>
<dbReference type="EMBL" id="AMZH03008906">
    <property type="protein sequence ID" value="RRT57988.1"/>
    <property type="molecule type" value="Genomic_DNA"/>
</dbReference>
<accession>A0A426Z1Z3</accession>
<reference evidence="1 2" key="1">
    <citation type="journal article" date="2014" name="Agronomy (Basel)">
        <title>A Draft Genome Sequence for Ensete ventricosum, the Drought-Tolerant Tree Against Hunger.</title>
        <authorList>
            <person name="Harrison J."/>
            <person name="Moore K.A."/>
            <person name="Paszkiewicz K."/>
            <person name="Jones T."/>
            <person name="Grant M."/>
            <person name="Ambacheew D."/>
            <person name="Muzemil S."/>
            <person name="Studholme D.J."/>
        </authorList>
    </citation>
    <scope>NUCLEOTIDE SEQUENCE [LARGE SCALE GENOMIC DNA]</scope>
</reference>
<dbReference type="Proteomes" id="UP000287651">
    <property type="component" value="Unassembled WGS sequence"/>
</dbReference>
<evidence type="ECO:0000313" key="1">
    <source>
        <dbReference type="EMBL" id="RRT57988.1"/>
    </source>
</evidence>
<comment type="caution">
    <text evidence="1">The sequence shown here is derived from an EMBL/GenBank/DDBJ whole genome shotgun (WGS) entry which is preliminary data.</text>
</comment>
<proteinExistence type="predicted"/>
<sequence>MLPHPLPCRRASRHACRPGGEACACRWGVPTLPVPGRLYDNWGPPYNRSTSYVGLATSAGQLSEGTRGFGREGDFGRKSGDLAEKLISGTNPEIWPRKCPRAQIRRLGRGGDLGRKSGSLAEKVISGANLEILAEKVTSGANPEIWPRR</sequence>
<name>A0A426Z1Z3_ENSVE</name>
<dbReference type="AlphaFoldDB" id="A0A426Z1Z3"/>
<evidence type="ECO:0000313" key="2">
    <source>
        <dbReference type="Proteomes" id="UP000287651"/>
    </source>
</evidence>